<reference evidence="2 3" key="1">
    <citation type="submission" date="2014-01" db="EMBL/GenBank/DDBJ databases">
        <authorList>
            <person name="Zuccon D."/>
        </authorList>
    </citation>
    <scope>NUCLEOTIDE SEQUENCE [LARGE SCALE GENOMIC DNA]</scope>
    <source>
        <strain evidence="2 3">Y31</strain>
    </source>
</reference>
<gene>
    <name evidence="1" type="primary">anmK</name>
    <name evidence="2" type="ORF">F480_10650</name>
</gene>
<dbReference type="GO" id="GO:0009254">
    <property type="term" value="P:peptidoglycan turnover"/>
    <property type="evidence" value="ECO:0007669"/>
    <property type="project" value="UniProtKB-UniRule"/>
</dbReference>
<dbReference type="CDD" id="cd24050">
    <property type="entry name" value="ASKHA_NBD_ANMK"/>
    <property type="match status" value="1"/>
</dbReference>
<comment type="function">
    <text evidence="1">Catalyzes the specific phosphorylation of 1,6-anhydro-N-acetylmuramic acid (anhMurNAc) with the simultaneous cleavage of the 1,6-anhydro ring, generating MurNAc-6-P. Is required for the utilization of anhMurNAc either imported from the medium or derived from its own cell wall murein, and thus plays a role in cell wall recycling.</text>
</comment>
<keyword evidence="1" id="KW-0808">Transferase</keyword>
<dbReference type="GO" id="GO:0016773">
    <property type="term" value="F:phosphotransferase activity, alcohol group as acceptor"/>
    <property type="evidence" value="ECO:0007669"/>
    <property type="project" value="UniProtKB-UniRule"/>
</dbReference>
<evidence type="ECO:0000313" key="3">
    <source>
        <dbReference type="Proteomes" id="UP000078358"/>
    </source>
</evidence>
<dbReference type="PANTHER" id="PTHR30605">
    <property type="entry name" value="ANHYDRO-N-ACETYLMURAMIC ACID KINASE"/>
    <property type="match status" value="1"/>
</dbReference>
<comment type="caution">
    <text evidence="2">The sequence shown here is derived from an EMBL/GenBank/DDBJ whole genome shotgun (WGS) entry which is preliminary data.</text>
</comment>
<sequence>MEKHYYIGIMSGTSLDGVDLALMDFAKNPPKLTACDFVPMPEVLRQAISTLVKNGETSLQQLGELDHRLGLLYADCVNKFLAKHHLQAEQIMAIGCHGQTVWHSPVGKYPFTTQIGDMHVLAAQTRIDVVGDFRRKDMAYGGQGAPLVPAFHQALFAQPNKIIGVLNIGGISNISQLVPDSPTIGYDIGAGNTLMDVWIEQHQGMRYDKDGAWAKSGKVDKALLADLLDEAFFQQPPPKSTGRELFNLDWLAKKLSKHTACQPCDVQATLAEFTAQSIADSLAQIDNSQGLDCELLVCGGGARNGFLMERLTALCDGWRVTTTNEYGLDIDFVEAAAFAWLAYQRIHNLASNLPSVTGAKQAVSLGVIYTK</sequence>
<dbReference type="NCBIfam" id="NF007139">
    <property type="entry name" value="PRK09585.1-3"/>
    <property type="match status" value="1"/>
</dbReference>
<keyword evidence="1" id="KW-0119">Carbohydrate metabolism</keyword>
<dbReference type="Proteomes" id="UP000078358">
    <property type="component" value="Unassembled WGS sequence"/>
</dbReference>
<dbReference type="InterPro" id="IPR043129">
    <property type="entry name" value="ATPase_NBD"/>
</dbReference>
<dbReference type="HAMAP" id="MF_01270">
    <property type="entry name" value="AnhMurNAc_kinase"/>
    <property type="match status" value="1"/>
</dbReference>
<protein>
    <recommendedName>
        <fullName evidence="1">Anhydro-N-acetylmuramic acid kinase</fullName>
        <ecNumber evidence="1">2.7.1.170</ecNumber>
    </recommendedName>
    <alternativeName>
        <fullName evidence="1">AnhMurNAc kinase</fullName>
    </alternativeName>
</protein>
<dbReference type="UniPathway" id="UPA00343"/>
<dbReference type="EC" id="2.7.1.170" evidence="1"/>
<dbReference type="GO" id="GO:0005524">
    <property type="term" value="F:ATP binding"/>
    <property type="evidence" value="ECO:0007669"/>
    <property type="project" value="UniProtKB-UniRule"/>
</dbReference>
<dbReference type="GO" id="GO:0097175">
    <property type="term" value="P:1,6-anhydro-N-acetyl-beta-muramic acid catabolic process"/>
    <property type="evidence" value="ECO:0007669"/>
    <property type="project" value="UniProtKB-UniRule"/>
</dbReference>
<dbReference type="GO" id="GO:0006040">
    <property type="term" value="P:amino sugar metabolic process"/>
    <property type="evidence" value="ECO:0007669"/>
    <property type="project" value="InterPro"/>
</dbReference>
<dbReference type="GO" id="GO:0016301">
    <property type="term" value="F:kinase activity"/>
    <property type="evidence" value="ECO:0007669"/>
    <property type="project" value="UniProtKB-KW"/>
</dbReference>
<dbReference type="PANTHER" id="PTHR30605:SF0">
    <property type="entry name" value="ANHYDRO-N-ACETYLMURAMIC ACID KINASE"/>
    <property type="match status" value="1"/>
</dbReference>
<name>A0A179CXY4_BIBTR</name>
<evidence type="ECO:0000313" key="2">
    <source>
        <dbReference type="EMBL" id="OAQ14774.1"/>
    </source>
</evidence>
<feature type="binding site" evidence="1">
    <location>
        <begin position="12"/>
        <end position="19"/>
    </location>
    <ligand>
        <name>ATP</name>
        <dbReference type="ChEBI" id="CHEBI:30616"/>
    </ligand>
</feature>
<comment type="catalytic activity">
    <reaction evidence="1">
        <text>1,6-anhydro-N-acetyl-beta-muramate + ATP + H2O = N-acetyl-D-muramate 6-phosphate + ADP + H(+)</text>
        <dbReference type="Rhea" id="RHEA:24952"/>
        <dbReference type="ChEBI" id="CHEBI:15377"/>
        <dbReference type="ChEBI" id="CHEBI:15378"/>
        <dbReference type="ChEBI" id="CHEBI:30616"/>
        <dbReference type="ChEBI" id="CHEBI:58690"/>
        <dbReference type="ChEBI" id="CHEBI:58722"/>
        <dbReference type="ChEBI" id="CHEBI:456216"/>
        <dbReference type="EC" id="2.7.1.170"/>
    </reaction>
</comment>
<keyword evidence="1 2" id="KW-0418">Kinase</keyword>
<dbReference type="AlphaFoldDB" id="A0A179CXY4"/>
<comment type="pathway">
    <text evidence="1">Cell wall biogenesis; peptidoglycan recycling.</text>
</comment>
<dbReference type="PATRIC" id="fig|1261658.3.peg.2131"/>
<dbReference type="Pfam" id="PF03702">
    <property type="entry name" value="AnmK"/>
    <property type="match status" value="1"/>
</dbReference>
<dbReference type="SUPFAM" id="SSF53067">
    <property type="entry name" value="Actin-like ATPase domain"/>
    <property type="match status" value="1"/>
</dbReference>
<dbReference type="RefSeq" id="WP_064318996.1">
    <property type="nucleotide sequence ID" value="NZ_JACI01000002.1"/>
</dbReference>
<dbReference type="EMBL" id="JACI01000002">
    <property type="protein sequence ID" value="OAQ14774.1"/>
    <property type="molecule type" value="Genomic_DNA"/>
</dbReference>
<comment type="pathway">
    <text evidence="1">Amino-sugar metabolism; 1,6-anhydro-N-acetylmuramate degradation.</text>
</comment>
<keyword evidence="1" id="KW-0067">ATP-binding</keyword>
<keyword evidence="1" id="KW-0547">Nucleotide-binding</keyword>
<evidence type="ECO:0000256" key="1">
    <source>
        <dbReference type="HAMAP-Rule" id="MF_01270"/>
    </source>
</evidence>
<dbReference type="UniPathway" id="UPA00544"/>
<organism evidence="2 3">
    <name type="scientific">Bibersteinia trehalosi Y31</name>
    <dbReference type="NCBI Taxonomy" id="1261658"/>
    <lineage>
        <taxon>Bacteria</taxon>
        <taxon>Pseudomonadati</taxon>
        <taxon>Pseudomonadota</taxon>
        <taxon>Gammaproteobacteria</taxon>
        <taxon>Pasteurellales</taxon>
        <taxon>Pasteurellaceae</taxon>
        <taxon>Bibersteinia</taxon>
    </lineage>
</organism>
<comment type="similarity">
    <text evidence="1">Belongs to the anhydro-N-acetylmuramic acid kinase family.</text>
</comment>
<dbReference type="InterPro" id="IPR005338">
    <property type="entry name" value="Anhydro_N_Ac-Mur_kinase"/>
</dbReference>
<proteinExistence type="inferred from homology"/>
<accession>A0A179CXY4</accession>
<dbReference type="Gene3D" id="3.30.420.40">
    <property type="match status" value="2"/>
</dbReference>